<feature type="transmembrane region" description="Helical" evidence="1">
    <location>
        <begin position="89"/>
        <end position="112"/>
    </location>
</feature>
<gene>
    <name evidence="2" type="ORF">EMK97_15090</name>
</gene>
<keyword evidence="3" id="KW-1185">Reference proteome</keyword>
<dbReference type="OrthoDB" id="1034758at2"/>
<dbReference type="Pfam" id="PF20064">
    <property type="entry name" value="DUF6463"/>
    <property type="match status" value="1"/>
</dbReference>
<keyword evidence="1" id="KW-0472">Membrane</keyword>
<keyword evidence="1" id="KW-0812">Transmembrane</keyword>
<protein>
    <submittedName>
        <fullName evidence="2">Uncharacterized protein</fullName>
    </submittedName>
</protein>
<evidence type="ECO:0000313" key="3">
    <source>
        <dbReference type="Proteomes" id="UP000290244"/>
    </source>
</evidence>
<evidence type="ECO:0000256" key="1">
    <source>
        <dbReference type="SAM" id="Phobius"/>
    </source>
</evidence>
<name>A0A4P6P5U7_9GAMM</name>
<organism evidence="2 3">
    <name type="scientific">Litorilituus sediminis</name>
    <dbReference type="NCBI Taxonomy" id="718192"/>
    <lineage>
        <taxon>Bacteria</taxon>
        <taxon>Pseudomonadati</taxon>
        <taxon>Pseudomonadota</taxon>
        <taxon>Gammaproteobacteria</taxon>
        <taxon>Alteromonadales</taxon>
        <taxon>Colwelliaceae</taxon>
        <taxon>Litorilituus</taxon>
    </lineage>
</organism>
<accession>A0A4P6P5U7</accession>
<dbReference type="InterPro" id="IPR045590">
    <property type="entry name" value="DUF6463"/>
</dbReference>
<proteinExistence type="predicted"/>
<dbReference type="EMBL" id="CP034759">
    <property type="protein sequence ID" value="QBG36951.1"/>
    <property type="molecule type" value="Genomic_DNA"/>
</dbReference>
<sequence>MIFWSKYSGIYLILTGVIHNLIGFIMAWPILLGIHQDGWFNTIESSAGIQFDRSAILWFLLVGFFWMLLGYLMHAWLQQLKKPLPNVLGYGFILLGGVTCILLPASGAWLFLPQGVVIVLDNFRGIQQRAVA</sequence>
<feature type="transmembrane region" description="Helical" evidence="1">
    <location>
        <begin position="55"/>
        <end position="77"/>
    </location>
</feature>
<dbReference type="Proteomes" id="UP000290244">
    <property type="component" value="Chromosome"/>
</dbReference>
<feature type="transmembrane region" description="Helical" evidence="1">
    <location>
        <begin position="12"/>
        <end position="35"/>
    </location>
</feature>
<reference evidence="2 3" key="1">
    <citation type="submission" date="2018-12" db="EMBL/GenBank/DDBJ databases">
        <title>Complete genome of Litorilituus sediminis.</title>
        <authorList>
            <person name="Liu A."/>
            <person name="Rong J."/>
        </authorList>
    </citation>
    <scope>NUCLEOTIDE SEQUENCE [LARGE SCALE GENOMIC DNA]</scope>
    <source>
        <strain evidence="2 3">JCM 17549</strain>
    </source>
</reference>
<dbReference type="RefSeq" id="WP_130603588.1">
    <property type="nucleotide sequence ID" value="NZ_CP034759.1"/>
</dbReference>
<keyword evidence="1" id="KW-1133">Transmembrane helix</keyword>
<dbReference type="AlphaFoldDB" id="A0A4P6P5U7"/>
<evidence type="ECO:0000313" key="2">
    <source>
        <dbReference type="EMBL" id="QBG36951.1"/>
    </source>
</evidence>
<dbReference type="KEGG" id="lsd:EMK97_15090"/>